<dbReference type="AlphaFoldDB" id="A0A1Z5K813"/>
<gene>
    <name evidence="1" type="ORF">FisN_3Hh469</name>
</gene>
<keyword evidence="2" id="KW-1185">Reference proteome</keyword>
<sequence length="413" mass="45875">MSQSSAHTSHQVSPTETDALLASALLGIKGNPKTKSNALAFSETEQNVPSKEINQTTWPDVLSTFHREQSVALLRMMEKARSSTSLLCPSPHSRLHNFRQTETVSPQESSSLLARGSSTVAFSLAPSSALPGGPLGLYVSSKAVSCDTSRGSPDSTRVEAVRREQIEAALQSKPQRGKKRKNLTEDERLELTRTRNREHARSTRNRKKARYDELLAKEEAFDKFERQHHLDQARRQTVVDFLHVREQMVRQLGRSPTSAPLPEGGITHIVDDLDAFVFYDGNGDTQEIQGLQGMGRFDEKLISRTEDRFGPQATSLLTYSKSVDRVALSLDHTASVDVDLSIQSQNEFALLSANLRVVFTAGSSKICSVEWRTMKDRFDEVPVDRLRVQNSYPSVVSFDPTTEGTPSMGMDVL</sequence>
<proteinExistence type="predicted"/>
<reference evidence="1 2" key="1">
    <citation type="journal article" date="2015" name="Plant Cell">
        <title>Oil accumulation by the oleaginous diatom Fistulifera solaris as revealed by the genome and transcriptome.</title>
        <authorList>
            <person name="Tanaka T."/>
            <person name="Maeda Y."/>
            <person name="Veluchamy A."/>
            <person name="Tanaka M."/>
            <person name="Abida H."/>
            <person name="Marechal E."/>
            <person name="Bowler C."/>
            <person name="Muto M."/>
            <person name="Sunaga Y."/>
            <person name="Tanaka M."/>
            <person name="Yoshino T."/>
            <person name="Taniguchi T."/>
            <person name="Fukuda Y."/>
            <person name="Nemoto M."/>
            <person name="Matsumoto M."/>
            <person name="Wong P.S."/>
            <person name="Aburatani S."/>
            <person name="Fujibuchi W."/>
        </authorList>
    </citation>
    <scope>NUCLEOTIDE SEQUENCE [LARGE SCALE GENOMIC DNA]</scope>
    <source>
        <strain evidence="1 2">JPCC DA0580</strain>
    </source>
</reference>
<evidence type="ECO:0008006" key="3">
    <source>
        <dbReference type="Google" id="ProtNLM"/>
    </source>
</evidence>
<protein>
    <recommendedName>
        <fullName evidence="3">BZIP domain-containing protein</fullName>
    </recommendedName>
</protein>
<evidence type="ECO:0000313" key="2">
    <source>
        <dbReference type="Proteomes" id="UP000198406"/>
    </source>
</evidence>
<accession>A0A1Z5K813</accession>
<dbReference type="EMBL" id="BDSP01000182">
    <property type="protein sequence ID" value="GAX22325.1"/>
    <property type="molecule type" value="Genomic_DNA"/>
</dbReference>
<organism evidence="1 2">
    <name type="scientific">Fistulifera solaris</name>
    <name type="common">Oleaginous diatom</name>
    <dbReference type="NCBI Taxonomy" id="1519565"/>
    <lineage>
        <taxon>Eukaryota</taxon>
        <taxon>Sar</taxon>
        <taxon>Stramenopiles</taxon>
        <taxon>Ochrophyta</taxon>
        <taxon>Bacillariophyta</taxon>
        <taxon>Bacillariophyceae</taxon>
        <taxon>Bacillariophycidae</taxon>
        <taxon>Naviculales</taxon>
        <taxon>Naviculaceae</taxon>
        <taxon>Fistulifera</taxon>
    </lineage>
</organism>
<evidence type="ECO:0000313" key="1">
    <source>
        <dbReference type="EMBL" id="GAX22325.1"/>
    </source>
</evidence>
<dbReference type="OrthoDB" id="49367at2759"/>
<dbReference type="Proteomes" id="UP000198406">
    <property type="component" value="Unassembled WGS sequence"/>
</dbReference>
<dbReference type="InParanoid" id="A0A1Z5K813"/>
<comment type="caution">
    <text evidence="1">The sequence shown here is derived from an EMBL/GenBank/DDBJ whole genome shotgun (WGS) entry which is preliminary data.</text>
</comment>
<name>A0A1Z5K813_FISSO</name>